<accession>A0A4S8IA56</accession>
<protein>
    <submittedName>
        <fullName evidence="2">Uncharacterized protein</fullName>
    </submittedName>
</protein>
<dbReference type="AlphaFoldDB" id="A0A4S8IA56"/>
<evidence type="ECO:0000313" key="2">
    <source>
        <dbReference type="EMBL" id="THU44002.1"/>
    </source>
</evidence>
<proteinExistence type="predicted"/>
<evidence type="ECO:0000256" key="1">
    <source>
        <dbReference type="SAM" id="SignalP"/>
    </source>
</evidence>
<dbReference type="Proteomes" id="UP000317650">
    <property type="component" value="Chromosome 2"/>
</dbReference>
<evidence type="ECO:0000313" key="3">
    <source>
        <dbReference type="Proteomes" id="UP000317650"/>
    </source>
</evidence>
<gene>
    <name evidence="2" type="ORF">C4D60_Mb02t02780</name>
</gene>
<comment type="caution">
    <text evidence="2">The sequence shown here is derived from an EMBL/GenBank/DDBJ whole genome shotgun (WGS) entry which is preliminary data.</text>
</comment>
<keyword evidence="3" id="KW-1185">Reference proteome</keyword>
<dbReference type="EMBL" id="PYDT01000011">
    <property type="protein sequence ID" value="THU44002.1"/>
    <property type="molecule type" value="Genomic_DNA"/>
</dbReference>
<feature type="chain" id="PRO_5020792861" evidence="1">
    <location>
        <begin position="21"/>
        <end position="58"/>
    </location>
</feature>
<name>A0A4S8IA56_MUSBA</name>
<sequence length="58" mass="6277">MALLQSLHVVILLQSPTTKAGRLPIRDCITPLHSSSGQLSLLTGSLYEAMANYHIGCR</sequence>
<feature type="signal peptide" evidence="1">
    <location>
        <begin position="1"/>
        <end position="20"/>
    </location>
</feature>
<reference evidence="2 3" key="1">
    <citation type="journal article" date="2019" name="Nat. Plants">
        <title>Genome sequencing of Musa balbisiana reveals subgenome evolution and function divergence in polyploid bananas.</title>
        <authorList>
            <person name="Yao X."/>
        </authorList>
    </citation>
    <scope>NUCLEOTIDE SEQUENCE [LARGE SCALE GENOMIC DNA]</scope>
    <source>
        <strain evidence="3">cv. DH-PKW</strain>
        <tissue evidence="2">Leaves</tissue>
    </source>
</reference>
<keyword evidence="1" id="KW-0732">Signal</keyword>
<organism evidence="2 3">
    <name type="scientific">Musa balbisiana</name>
    <name type="common">Banana</name>
    <dbReference type="NCBI Taxonomy" id="52838"/>
    <lineage>
        <taxon>Eukaryota</taxon>
        <taxon>Viridiplantae</taxon>
        <taxon>Streptophyta</taxon>
        <taxon>Embryophyta</taxon>
        <taxon>Tracheophyta</taxon>
        <taxon>Spermatophyta</taxon>
        <taxon>Magnoliopsida</taxon>
        <taxon>Liliopsida</taxon>
        <taxon>Zingiberales</taxon>
        <taxon>Musaceae</taxon>
        <taxon>Musa</taxon>
    </lineage>
</organism>